<dbReference type="InterPro" id="IPR012338">
    <property type="entry name" value="Beta-lactam/transpept-like"/>
</dbReference>
<comment type="caution">
    <text evidence="2">The sequence shown here is derived from an EMBL/GenBank/DDBJ whole genome shotgun (WGS) entry which is preliminary data.</text>
</comment>
<dbReference type="PANTHER" id="PTHR43283">
    <property type="entry name" value="BETA-LACTAMASE-RELATED"/>
    <property type="match status" value="1"/>
</dbReference>
<keyword evidence="2" id="KW-0378">Hydrolase</keyword>
<dbReference type="InterPro" id="IPR001466">
    <property type="entry name" value="Beta-lactam-related"/>
</dbReference>
<dbReference type="InterPro" id="IPR050789">
    <property type="entry name" value="Diverse_Enzym_Activities"/>
</dbReference>
<evidence type="ECO:0000313" key="2">
    <source>
        <dbReference type="EMBL" id="PIE34261.1"/>
    </source>
</evidence>
<dbReference type="Gene3D" id="3.40.710.10">
    <property type="entry name" value="DD-peptidase/beta-lactamase superfamily"/>
    <property type="match status" value="1"/>
</dbReference>
<dbReference type="SUPFAM" id="SSF56601">
    <property type="entry name" value="beta-lactamase/transpeptidase-like"/>
    <property type="match status" value="1"/>
</dbReference>
<dbReference type="GO" id="GO:0016787">
    <property type="term" value="F:hydrolase activity"/>
    <property type="evidence" value="ECO:0007669"/>
    <property type="project" value="UniProtKB-KW"/>
</dbReference>
<dbReference type="AlphaFoldDB" id="A0A2G6KF24"/>
<evidence type="ECO:0000259" key="1">
    <source>
        <dbReference type="Pfam" id="PF00144"/>
    </source>
</evidence>
<dbReference type="EMBL" id="PDSL01000021">
    <property type="protein sequence ID" value="PIE34261.1"/>
    <property type="molecule type" value="Genomic_DNA"/>
</dbReference>
<evidence type="ECO:0000313" key="3">
    <source>
        <dbReference type="Proteomes" id="UP000230914"/>
    </source>
</evidence>
<dbReference type="Pfam" id="PF00144">
    <property type="entry name" value="Beta-lactamase"/>
    <property type="match status" value="1"/>
</dbReference>
<reference evidence="2 3" key="1">
    <citation type="submission" date="2017-10" db="EMBL/GenBank/DDBJ databases">
        <title>Novel microbial diversity and functional potential in the marine mammal oral microbiome.</title>
        <authorList>
            <person name="Dudek N.K."/>
            <person name="Sun C.L."/>
            <person name="Burstein D."/>
            <person name="Kantor R.S."/>
            <person name="Aliaga Goltsman D.S."/>
            <person name="Bik E.M."/>
            <person name="Thomas B.C."/>
            <person name="Banfield J.F."/>
            <person name="Relman D.A."/>
        </authorList>
    </citation>
    <scope>NUCLEOTIDE SEQUENCE [LARGE SCALE GENOMIC DNA]</scope>
    <source>
        <strain evidence="2">DOLJORAL78_61_10</strain>
    </source>
</reference>
<organism evidence="2 3">
    <name type="scientific">Ilumatobacter coccineus</name>
    <dbReference type="NCBI Taxonomy" id="467094"/>
    <lineage>
        <taxon>Bacteria</taxon>
        <taxon>Bacillati</taxon>
        <taxon>Actinomycetota</taxon>
        <taxon>Acidimicrobiia</taxon>
        <taxon>Acidimicrobiales</taxon>
        <taxon>Ilumatobacteraceae</taxon>
        <taxon>Ilumatobacter</taxon>
    </lineage>
</organism>
<sequence length="435" mass="46766">MIAAAIVATLVIIIVGVYWYERPLLLTGTGYAAHNACAVTQIAGRDHPEVDLPPNPLVGHLRTSSDADSTRATIRGLLAGQTAWFTPGYGCTVSRERPDLPPPYPVDGSTNPFADLALVTPPDELAGLIGRAFGDDLSAEERDALGTRAIVVVSDGEIVAERYADGFSIDTPQLGWSMAKSVANLITGRLVNEGLISTDDPIWPDKRGERATITIDHLMRMTSGLAWDETYDLGTPITAMLYLKSDMAAFVTDQPLAYAVGSYQQYSSGSTNLLCSILIERVGGDASLPYRTIFEPLGLSSAVLEPDGAGNPVCSSYMWATPRDWATIGQFVLDNGEWNGRQLLPDDWMSISTTVIPTEDGQEDGYAAGWWVNQRPDGSLVDPALPADTYWAAGHDGQYLYVVPSADLVVVRLGFTPEADDNRVAALVADLAKLD</sequence>
<dbReference type="Proteomes" id="UP000230914">
    <property type="component" value="Unassembled WGS sequence"/>
</dbReference>
<proteinExistence type="predicted"/>
<dbReference type="PANTHER" id="PTHR43283:SF7">
    <property type="entry name" value="BETA-LACTAMASE-RELATED DOMAIN-CONTAINING PROTEIN"/>
    <property type="match status" value="1"/>
</dbReference>
<accession>A0A2G6KF24</accession>
<name>A0A2G6KF24_9ACTN</name>
<feature type="domain" description="Beta-lactamase-related" evidence="1">
    <location>
        <begin position="149"/>
        <end position="427"/>
    </location>
</feature>
<gene>
    <name evidence="2" type="ORF">CSA55_01180</name>
</gene>
<protein>
    <submittedName>
        <fullName evidence="2">Hydrolase</fullName>
    </submittedName>
</protein>